<dbReference type="KEGG" id="asoc:CB4_00060"/>
<name>A0A0U5AVP6_9BACL</name>
<dbReference type="Proteomes" id="UP000217696">
    <property type="component" value="Chromosome"/>
</dbReference>
<evidence type="ECO:0000313" key="1">
    <source>
        <dbReference type="EMBL" id="BAU26000.1"/>
    </source>
</evidence>
<accession>A0A0U5AVP6</accession>
<protein>
    <submittedName>
        <fullName evidence="1">Uncharacterized protein</fullName>
    </submittedName>
</protein>
<reference evidence="1 2" key="1">
    <citation type="submission" date="2015-12" db="EMBL/GenBank/DDBJ databases">
        <title>Genome sequence of Aneurinibacillus soli.</title>
        <authorList>
            <person name="Lee J.S."/>
            <person name="Lee K.C."/>
            <person name="Kim K.K."/>
            <person name="Lee B.W."/>
        </authorList>
    </citation>
    <scope>NUCLEOTIDE SEQUENCE [LARGE SCALE GENOMIC DNA]</scope>
    <source>
        <strain evidence="1 2">CB4</strain>
    </source>
</reference>
<sequence length="122" mass="13766">MAAEFTEYEYVAAGTVDVSQLEPLDRETARIMKDEMSTGSKLTIFYYAFIFMIPILNWHASGFMFSRMWGGMTYTWFITGIVAMGMAFTIAYVHTSLYEKRLHKYQGGTGASSAHSEGRNIG</sequence>
<keyword evidence="2" id="KW-1185">Reference proteome</keyword>
<dbReference type="OrthoDB" id="2736869at2"/>
<organism evidence="1 2">
    <name type="scientific">Aneurinibacillus soli</name>
    <dbReference type="NCBI Taxonomy" id="1500254"/>
    <lineage>
        <taxon>Bacteria</taxon>
        <taxon>Bacillati</taxon>
        <taxon>Bacillota</taxon>
        <taxon>Bacilli</taxon>
        <taxon>Bacillales</taxon>
        <taxon>Paenibacillaceae</taxon>
        <taxon>Aneurinibacillus group</taxon>
        <taxon>Aneurinibacillus</taxon>
    </lineage>
</organism>
<evidence type="ECO:0000313" key="2">
    <source>
        <dbReference type="Proteomes" id="UP000217696"/>
    </source>
</evidence>
<gene>
    <name evidence="1" type="ORF">CB4_00060</name>
</gene>
<dbReference type="RefSeq" id="WP_096463088.1">
    <property type="nucleotide sequence ID" value="NZ_AP017312.1"/>
</dbReference>
<dbReference type="EMBL" id="AP017312">
    <property type="protein sequence ID" value="BAU26000.1"/>
    <property type="molecule type" value="Genomic_DNA"/>
</dbReference>
<proteinExistence type="predicted"/>
<dbReference type="AlphaFoldDB" id="A0A0U5AVP6"/>